<organism evidence="1 2">
    <name type="scientific">Suillus luteus UH-Slu-Lm8-n1</name>
    <dbReference type="NCBI Taxonomy" id="930992"/>
    <lineage>
        <taxon>Eukaryota</taxon>
        <taxon>Fungi</taxon>
        <taxon>Dikarya</taxon>
        <taxon>Basidiomycota</taxon>
        <taxon>Agaricomycotina</taxon>
        <taxon>Agaricomycetes</taxon>
        <taxon>Agaricomycetidae</taxon>
        <taxon>Boletales</taxon>
        <taxon>Suillineae</taxon>
        <taxon>Suillaceae</taxon>
        <taxon>Suillus</taxon>
    </lineage>
</organism>
<dbReference type="HOGENOM" id="CLU_2528957_0_0_1"/>
<keyword evidence="2" id="KW-1185">Reference proteome</keyword>
<reference evidence="1 2" key="1">
    <citation type="submission" date="2014-04" db="EMBL/GenBank/DDBJ databases">
        <authorList>
            <consortium name="DOE Joint Genome Institute"/>
            <person name="Kuo A."/>
            <person name="Ruytinx J."/>
            <person name="Rineau F."/>
            <person name="Colpaert J."/>
            <person name="Kohler A."/>
            <person name="Nagy L.G."/>
            <person name="Floudas D."/>
            <person name="Copeland A."/>
            <person name="Barry K.W."/>
            <person name="Cichocki N."/>
            <person name="Veneault-Fourrey C."/>
            <person name="LaButti K."/>
            <person name="Lindquist E.A."/>
            <person name="Lipzen A."/>
            <person name="Lundell T."/>
            <person name="Morin E."/>
            <person name="Murat C."/>
            <person name="Sun H."/>
            <person name="Tunlid A."/>
            <person name="Henrissat B."/>
            <person name="Grigoriev I.V."/>
            <person name="Hibbett D.S."/>
            <person name="Martin F."/>
            <person name="Nordberg H.P."/>
            <person name="Cantor M.N."/>
            <person name="Hua S.X."/>
        </authorList>
    </citation>
    <scope>NUCLEOTIDE SEQUENCE [LARGE SCALE GENOMIC DNA]</scope>
    <source>
        <strain evidence="1 2">UH-Slu-Lm8-n1</strain>
    </source>
</reference>
<proteinExistence type="predicted"/>
<gene>
    <name evidence="1" type="ORF">CY34DRAFT_205778</name>
</gene>
<dbReference type="Proteomes" id="UP000054485">
    <property type="component" value="Unassembled WGS sequence"/>
</dbReference>
<sequence>MVPPSMKPSLGLLPIYTSTLNFNCSFVLRRGNLTDSTGTDALAGAGVTFKSAGFSLIGFELNAKSYSGSRPTNAHHGLRHMWPW</sequence>
<evidence type="ECO:0000313" key="1">
    <source>
        <dbReference type="EMBL" id="KIK41421.1"/>
    </source>
</evidence>
<name>A0A0D0AHW7_9AGAM</name>
<dbReference type="EMBL" id="KN835269">
    <property type="protein sequence ID" value="KIK41421.1"/>
    <property type="molecule type" value="Genomic_DNA"/>
</dbReference>
<dbReference type="AlphaFoldDB" id="A0A0D0AHW7"/>
<accession>A0A0D0AHW7</accession>
<dbReference type="InParanoid" id="A0A0D0AHW7"/>
<protein>
    <submittedName>
        <fullName evidence="1">Uncharacterized protein</fullName>
    </submittedName>
</protein>
<evidence type="ECO:0000313" key="2">
    <source>
        <dbReference type="Proteomes" id="UP000054485"/>
    </source>
</evidence>
<reference evidence="2" key="2">
    <citation type="submission" date="2015-01" db="EMBL/GenBank/DDBJ databases">
        <title>Evolutionary Origins and Diversification of the Mycorrhizal Mutualists.</title>
        <authorList>
            <consortium name="DOE Joint Genome Institute"/>
            <consortium name="Mycorrhizal Genomics Consortium"/>
            <person name="Kohler A."/>
            <person name="Kuo A."/>
            <person name="Nagy L.G."/>
            <person name="Floudas D."/>
            <person name="Copeland A."/>
            <person name="Barry K.W."/>
            <person name="Cichocki N."/>
            <person name="Veneault-Fourrey C."/>
            <person name="LaButti K."/>
            <person name="Lindquist E.A."/>
            <person name="Lipzen A."/>
            <person name="Lundell T."/>
            <person name="Morin E."/>
            <person name="Murat C."/>
            <person name="Riley R."/>
            <person name="Ohm R."/>
            <person name="Sun H."/>
            <person name="Tunlid A."/>
            <person name="Henrissat B."/>
            <person name="Grigoriev I.V."/>
            <person name="Hibbett D.S."/>
            <person name="Martin F."/>
        </authorList>
    </citation>
    <scope>NUCLEOTIDE SEQUENCE [LARGE SCALE GENOMIC DNA]</scope>
    <source>
        <strain evidence="2">UH-Slu-Lm8-n1</strain>
    </source>
</reference>